<name>A0A7J5TM92_BIFBI</name>
<reference evidence="2 3" key="1">
    <citation type="journal article" date="2019" name="Nat. Med.">
        <title>A library of human gut bacterial isolates paired with longitudinal multiomics data enables mechanistic microbiome research.</title>
        <authorList>
            <person name="Poyet M."/>
            <person name="Groussin M."/>
            <person name="Gibbons S.M."/>
            <person name="Avila-Pacheco J."/>
            <person name="Jiang X."/>
            <person name="Kearney S.M."/>
            <person name="Perrotta A.R."/>
            <person name="Berdy B."/>
            <person name="Zhao S."/>
            <person name="Lieberman T.D."/>
            <person name="Swanson P.K."/>
            <person name="Smith M."/>
            <person name="Roesemann S."/>
            <person name="Alexander J.E."/>
            <person name="Rich S.A."/>
            <person name="Livny J."/>
            <person name="Vlamakis H."/>
            <person name="Clish C."/>
            <person name="Bullock K."/>
            <person name="Deik A."/>
            <person name="Scott J."/>
            <person name="Pierce K.A."/>
            <person name="Xavier R.J."/>
            <person name="Alm E.J."/>
        </authorList>
    </citation>
    <scope>NUCLEOTIDE SEQUENCE [LARGE SCALE GENOMIC DNA]</scope>
    <source>
        <strain evidence="2 3">BIOML-A13</strain>
    </source>
</reference>
<evidence type="ECO:0000313" key="3">
    <source>
        <dbReference type="Proteomes" id="UP000451386"/>
    </source>
</evidence>
<evidence type="ECO:0000313" key="2">
    <source>
        <dbReference type="EMBL" id="KAB7485162.1"/>
    </source>
</evidence>
<dbReference type="EMBL" id="WDOP01000035">
    <property type="protein sequence ID" value="KAB7485162.1"/>
    <property type="molecule type" value="Genomic_DNA"/>
</dbReference>
<protein>
    <submittedName>
        <fullName evidence="2">Uncharacterized protein</fullName>
    </submittedName>
</protein>
<dbReference type="GeneID" id="29695148"/>
<gene>
    <name evidence="2" type="ORF">GBA83_10540</name>
</gene>
<comment type="caution">
    <text evidence="2">The sequence shown here is derived from an EMBL/GenBank/DDBJ whole genome shotgun (WGS) entry which is preliminary data.</text>
</comment>
<dbReference type="Proteomes" id="UP000451386">
    <property type="component" value="Unassembled WGS sequence"/>
</dbReference>
<proteinExistence type="predicted"/>
<organism evidence="2 3">
    <name type="scientific">Bifidobacterium bifidum</name>
    <dbReference type="NCBI Taxonomy" id="1681"/>
    <lineage>
        <taxon>Bacteria</taxon>
        <taxon>Bacillati</taxon>
        <taxon>Actinomycetota</taxon>
        <taxon>Actinomycetes</taxon>
        <taxon>Bifidobacteriales</taxon>
        <taxon>Bifidobacteriaceae</taxon>
        <taxon>Bifidobacterium</taxon>
    </lineage>
</organism>
<feature type="compositionally biased region" description="Acidic residues" evidence="1">
    <location>
        <begin position="93"/>
        <end position="107"/>
    </location>
</feature>
<feature type="region of interest" description="Disordered" evidence="1">
    <location>
        <begin position="93"/>
        <end position="113"/>
    </location>
</feature>
<sequence length="113" mass="11931">MTTINDSPITNDSDTELEAFEQRVNEMLSTGELDSALSITDENGVAQVLPMLDTEPIAHLLDGIEELGGSANVFVRTAEGTAILTVNEYSPEDAALDTAESEADAEADAQSAE</sequence>
<accession>A0A7J5TM92</accession>
<dbReference type="AlphaFoldDB" id="A0A7J5TM92"/>
<evidence type="ECO:0000256" key="1">
    <source>
        <dbReference type="SAM" id="MobiDB-lite"/>
    </source>
</evidence>
<dbReference type="RefSeq" id="WP_004218331.1">
    <property type="nucleotide sequence ID" value="NZ_WDOP01000035.1"/>
</dbReference>